<accession>A0ABW0WAM3</accession>
<proteinExistence type="predicted"/>
<gene>
    <name evidence="1" type="ORF">ACFP3J_02965</name>
</gene>
<organism evidence="1 2">
    <name type="scientific">Streptomyces nogalater</name>
    <dbReference type="NCBI Taxonomy" id="38314"/>
    <lineage>
        <taxon>Bacteria</taxon>
        <taxon>Bacillati</taxon>
        <taxon>Actinomycetota</taxon>
        <taxon>Actinomycetes</taxon>
        <taxon>Kitasatosporales</taxon>
        <taxon>Streptomycetaceae</taxon>
        <taxon>Streptomyces</taxon>
    </lineage>
</organism>
<evidence type="ECO:0000313" key="1">
    <source>
        <dbReference type="EMBL" id="MFC5654453.1"/>
    </source>
</evidence>
<sequence>MPGAYDHEAGCDTGRPRCGKPARFYAGGWRCDEHRPRTYRYTAPTKEPTQ</sequence>
<protein>
    <submittedName>
        <fullName evidence="1">Uncharacterized protein</fullName>
    </submittedName>
</protein>
<evidence type="ECO:0000313" key="2">
    <source>
        <dbReference type="Proteomes" id="UP001596065"/>
    </source>
</evidence>
<dbReference type="RefSeq" id="WP_382466650.1">
    <property type="nucleotide sequence ID" value="NZ_JBHSOE010000003.1"/>
</dbReference>
<comment type="caution">
    <text evidence="1">The sequence shown here is derived from an EMBL/GenBank/DDBJ whole genome shotgun (WGS) entry which is preliminary data.</text>
</comment>
<name>A0ABW0WAM3_STRNO</name>
<dbReference type="EMBL" id="JBHSOE010000003">
    <property type="protein sequence ID" value="MFC5654453.1"/>
    <property type="molecule type" value="Genomic_DNA"/>
</dbReference>
<keyword evidence="2" id="KW-1185">Reference proteome</keyword>
<dbReference type="Proteomes" id="UP001596065">
    <property type="component" value="Unassembled WGS sequence"/>
</dbReference>
<reference evidence="2" key="1">
    <citation type="journal article" date="2019" name="Int. J. Syst. Evol. Microbiol.">
        <title>The Global Catalogue of Microorganisms (GCM) 10K type strain sequencing project: providing services to taxonomists for standard genome sequencing and annotation.</title>
        <authorList>
            <consortium name="The Broad Institute Genomics Platform"/>
            <consortium name="The Broad Institute Genome Sequencing Center for Infectious Disease"/>
            <person name="Wu L."/>
            <person name="Ma J."/>
        </authorList>
    </citation>
    <scope>NUCLEOTIDE SEQUENCE [LARGE SCALE GENOMIC DNA]</scope>
    <source>
        <strain evidence="2">KCTC 5701</strain>
    </source>
</reference>